<keyword evidence="3" id="KW-1185">Reference proteome</keyword>
<dbReference type="Proteomes" id="UP001139089">
    <property type="component" value="Unassembled WGS sequence"/>
</dbReference>
<evidence type="ECO:0008006" key="4">
    <source>
        <dbReference type="Google" id="ProtNLM"/>
    </source>
</evidence>
<evidence type="ECO:0000313" key="2">
    <source>
        <dbReference type="EMBL" id="MCD7110256.1"/>
    </source>
</evidence>
<protein>
    <recommendedName>
        <fullName evidence="4">Pilus assembly protein</fullName>
    </recommendedName>
</protein>
<feature type="signal peptide" evidence="1">
    <location>
        <begin position="1"/>
        <end position="21"/>
    </location>
</feature>
<evidence type="ECO:0000256" key="1">
    <source>
        <dbReference type="SAM" id="SignalP"/>
    </source>
</evidence>
<dbReference type="EMBL" id="JAJOZR010000008">
    <property type="protein sequence ID" value="MCD7110256.1"/>
    <property type="molecule type" value="Genomic_DNA"/>
</dbReference>
<gene>
    <name evidence="2" type="ORF">LRX75_14530</name>
</gene>
<reference evidence="2" key="1">
    <citation type="submission" date="2021-12" db="EMBL/GenBank/DDBJ databases">
        <authorList>
            <person name="Li Y."/>
        </authorList>
    </citation>
    <scope>NUCLEOTIDE SEQUENCE</scope>
    <source>
        <strain evidence="2">DKSPLA3</strain>
    </source>
</reference>
<feature type="chain" id="PRO_5040975537" description="Pilus assembly protein" evidence="1">
    <location>
        <begin position="22"/>
        <end position="145"/>
    </location>
</feature>
<dbReference type="AlphaFoldDB" id="A0A9X1NVW2"/>
<evidence type="ECO:0000313" key="3">
    <source>
        <dbReference type="Proteomes" id="UP001139089"/>
    </source>
</evidence>
<accession>A0A9X1NVW2</accession>
<organism evidence="2 3">
    <name type="scientific">Rhizobium quercicola</name>
    <dbReference type="NCBI Taxonomy" id="2901226"/>
    <lineage>
        <taxon>Bacteria</taxon>
        <taxon>Pseudomonadati</taxon>
        <taxon>Pseudomonadota</taxon>
        <taxon>Alphaproteobacteria</taxon>
        <taxon>Hyphomicrobiales</taxon>
        <taxon>Rhizobiaceae</taxon>
        <taxon>Rhizobium/Agrobacterium group</taxon>
        <taxon>Rhizobium</taxon>
    </lineage>
</organism>
<sequence>MLVAFLVLAFGTLAIQHAVMASVDGTRRAGDRLRAERVARSLITAPIPLGPGSMAGSDQASQSGVMEGFAWSIRYEPLRLPFPTGADASGKPVDWVPRRMIVTVRLLPRSRSFLGAGRDPVVNLETIRLVRVSASDSARPEEGPP</sequence>
<name>A0A9X1NVW2_9HYPH</name>
<comment type="caution">
    <text evidence="2">The sequence shown here is derived from an EMBL/GenBank/DDBJ whole genome shotgun (WGS) entry which is preliminary data.</text>
</comment>
<proteinExistence type="predicted"/>
<keyword evidence="1" id="KW-0732">Signal</keyword>